<feature type="compositionally biased region" description="Polar residues" evidence="1">
    <location>
        <begin position="498"/>
        <end position="510"/>
    </location>
</feature>
<feature type="transmembrane region" description="Helical" evidence="2">
    <location>
        <begin position="397"/>
        <end position="418"/>
    </location>
</feature>
<dbReference type="EMBL" id="JBBPBM010000082">
    <property type="protein sequence ID" value="KAK8510740.1"/>
    <property type="molecule type" value="Genomic_DNA"/>
</dbReference>
<keyword evidence="4" id="KW-1185">Reference proteome</keyword>
<name>A0ABR2BUJ8_9ROSI</name>
<feature type="compositionally biased region" description="Low complexity" evidence="1">
    <location>
        <begin position="486"/>
        <end position="497"/>
    </location>
</feature>
<proteinExistence type="predicted"/>
<organism evidence="3 4">
    <name type="scientific">Hibiscus sabdariffa</name>
    <name type="common">roselle</name>
    <dbReference type="NCBI Taxonomy" id="183260"/>
    <lineage>
        <taxon>Eukaryota</taxon>
        <taxon>Viridiplantae</taxon>
        <taxon>Streptophyta</taxon>
        <taxon>Embryophyta</taxon>
        <taxon>Tracheophyta</taxon>
        <taxon>Spermatophyta</taxon>
        <taxon>Magnoliopsida</taxon>
        <taxon>eudicotyledons</taxon>
        <taxon>Gunneridae</taxon>
        <taxon>Pentapetalae</taxon>
        <taxon>rosids</taxon>
        <taxon>malvids</taxon>
        <taxon>Malvales</taxon>
        <taxon>Malvaceae</taxon>
        <taxon>Malvoideae</taxon>
        <taxon>Hibiscus</taxon>
    </lineage>
</organism>
<keyword evidence="2" id="KW-0812">Transmembrane</keyword>
<keyword evidence="2" id="KW-1133">Transmembrane helix</keyword>
<evidence type="ECO:0000256" key="2">
    <source>
        <dbReference type="SAM" id="Phobius"/>
    </source>
</evidence>
<keyword evidence="2" id="KW-0472">Membrane</keyword>
<evidence type="ECO:0000313" key="3">
    <source>
        <dbReference type="EMBL" id="KAK8510740.1"/>
    </source>
</evidence>
<gene>
    <name evidence="3" type="ORF">V6N12_020280</name>
</gene>
<evidence type="ECO:0000256" key="1">
    <source>
        <dbReference type="SAM" id="MobiDB-lite"/>
    </source>
</evidence>
<comment type="caution">
    <text evidence="3">The sequence shown here is derived from an EMBL/GenBank/DDBJ whole genome shotgun (WGS) entry which is preliminary data.</text>
</comment>
<evidence type="ECO:0000313" key="4">
    <source>
        <dbReference type="Proteomes" id="UP001472677"/>
    </source>
</evidence>
<dbReference type="Proteomes" id="UP001472677">
    <property type="component" value="Unassembled WGS sequence"/>
</dbReference>
<protein>
    <submittedName>
        <fullName evidence="3">Uncharacterized protein</fullName>
    </submittedName>
</protein>
<feature type="region of interest" description="Disordered" evidence="1">
    <location>
        <begin position="450"/>
        <end position="520"/>
    </location>
</feature>
<sequence length="520" mass="56271">MPVCSCAARLAGGGWDSGVFGAAVWQPHGGFRQFCWLHREGLVQFRWQNRGGPVQSRWQHHGDPMQFRWQHRGGPVQFRWQHRLARMPPGMLFQSLLSRGKSRLCAPLALFVASIGAWLWPPLGRCPPLQHSCATRSPRSDVGLPCALLAWPAEWACSSDVVGITGAGMMVWCASSGTPMPLLATMFVTALIVGSTLSRPVTVAGAVIGCLAWRPSLFSWCTTPGGCWLSLRAPPLSVLGSLGVRDPGVRAGAFDCAYGCFSHGRLVAAGSVSGRPGGAGRSPRVPPWFARSTVLGLGISVPRVRFVPMAFDGCLCGGCSLVGYLALPSELFADWLLLHRVVLSARPRESLISCFTSSLLRASFGNPCFDLCRTSTSSRIALLPCLYLPCRRFPHTILSFFCEFNSSLSLVVFLYLLLMAGLRRAAMPVVPEHQEFDEWCAARSRTPPANVAVHPSEARASSIPPPRPHKRQAPSSDPSRAKRSRASASSSSRIPSSTKAGMSSVNNSPAETARQSRREK</sequence>
<accession>A0ABR2BUJ8</accession>
<reference evidence="3 4" key="1">
    <citation type="journal article" date="2024" name="G3 (Bethesda)">
        <title>Genome assembly of Hibiscus sabdariffa L. provides insights into metabolisms of medicinal natural products.</title>
        <authorList>
            <person name="Kim T."/>
        </authorList>
    </citation>
    <scope>NUCLEOTIDE SEQUENCE [LARGE SCALE GENOMIC DNA]</scope>
    <source>
        <strain evidence="3">TK-2024</strain>
        <tissue evidence="3">Old leaves</tissue>
    </source>
</reference>